<evidence type="ECO:0000256" key="6">
    <source>
        <dbReference type="ARBA" id="ARBA00023136"/>
    </source>
</evidence>
<accession>A0A6I1FJ83</accession>
<evidence type="ECO:0000259" key="8">
    <source>
        <dbReference type="Pfam" id="PF04239"/>
    </source>
</evidence>
<evidence type="ECO:0000259" key="9">
    <source>
        <dbReference type="Pfam" id="PF20730"/>
    </source>
</evidence>
<keyword evidence="4 7" id="KW-0812">Transmembrane</keyword>
<dbReference type="InterPro" id="IPR007353">
    <property type="entry name" value="DUF421"/>
</dbReference>
<reference evidence="10 11" key="1">
    <citation type="submission" date="2019-10" db="EMBL/GenBank/DDBJ databases">
        <title>Bacillus aerolatum sp. nov., isolated from bioaerosol of sport playgrounds.</title>
        <authorList>
            <person name="Chen P."/>
            <person name="Zhang G."/>
        </authorList>
    </citation>
    <scope>NUCLEOTIDE SEQUENCE [LARGE SCALE GENOMIC DNA]</scope>
    <source>
        <strain evidence="10 11">CX253</strain>
    </source>
</reference>
<evidence type="ECO:0000313" key="10">
    <source>
        <dbReference type="EMBL" id="KAB7705994.1"/>
    </source>
</evidence>
<comment type="caution">
    <text evidence="10">The sequence shown here is derived from an EMBL/GenBank/DDBJ whole genome shotgun (WGS) entry which is preliminary data.</text>
</comment>
<dbReference type="RefSeq" id="WP_152152626.1">
    <property type="nucleotide sequence ID" value="NZ_WEIO01000007.1"/>
</dbReference>
<dbReference type="PANTHER" id="PTHR34582">
    <property type="entry name" value="UPF0702 TRANSMEMBRANE PROTEIN YCAP"/>
    <property type="match status" value="1"/>
</dbReference>
<dbReference type="InterPro" id="IPR048454">
    <property type="entry name" value="YetF_N"/>
</dbReference>
<keyword evidence="5 7" id="KW-1133">Transmembrane helix</keyword>
<gene>
    <name evidence="10" type="ORF">F9802_13090</name>
</gene>
<evidence type="ECO:0000256" key="5">
    <source>
        <dbReference type="ARBA" id="ARBA00022989"/>
    </source>
</evidence>
<keyword evidence="6 7" id="KW-0472">Membrane</keyword>
<keyword evidence="11" id="KW-1185">Reference proteome</keyword>
<evidence type="ECO:0000256" key="3">
    <source>
        <dbReference type="ARBA" id="ARBA00022475"/>
    </source>
</evidence>
<dbReference type="Proteomes" id="UP000429595">
    <property type="component" value="Unassembled WGS sequence"/>
</dbReference>
<evidence type="ECO:0000256" key="7">
    <source>
        <dbReference type="SAM" id="Phobius"/>
    </source>
</evidence>
<evidence type="ECO:0000256" key="2">
    <source>
        <dbReference type="ARBA" id="ARBA00006448"/>
    </source>
</evidence>
<dbReference type="EMBL" id="WEIO01000007">
    <property type="protein sequence ID" value="KAB7705994.1"/>
    <property type="molecule type" value="Genomic_DNA"/>
</dbReference>
<feature type="transmembrane region" description="Helical" evidence="7">
    <location>
        <begin position="72"/>
        <end position="92"/>
    </location>
</feature>
<comment type="subcellular location">
    <subcellularLocation>
        <location evidence="1">Cell membrane</location>
        <topology evidence="1">Multi-pass membrane protein</topology>
    </subcellularLocation>
</comment>
<dbReference type="Pfam" id="PF20730">
    <property type="entry name" value="YetF_N"/>
    <property type="match status" value="1"/>
</dbReference>
<dbReference type="PANTHER" id="PTHR34582:SF5">
    <property type="entry name" value="UPF0702 TRANSMEMBRANE PROTEIN YETF"/>
    <property type="match status" value="1"/>
</dbReference>
<evidence type="ECO:0000313" key="11">
    <source>
        <dbReference type="Proteomes" id="UP000429595"/>
    </source>
</evidence>
<dbReference type="InterPro" id="IPR023090">
    <property type="entry name" value="UPF0702_alpha/beta_dom_sf"/>
</dbReference>
<dbReference type="GO" id="GO:0005886">
    <property type="term" value="C:plasma membrane"/>
    <property type="evidence" value="ECO:0007669"/>
    <property type="project" value="UniProtKB-SubCell"/>
</dbReference>
<dbReference type="Pfam" id="PF04239">
    <property type="entry name" value="DUF421"/>
    <property type="match status" value="1"/>
</dbReference>
<evidence type="ECO:0000256" key="4">
    <source>
        <dbReference type="ARBA" id="ARBA00022692"/>
    </source>
</evidence>
<feature type="transmembrane region" description="Helical" evidence="7">
    <location>
        <begin position="12"/>
        <end position="30"/>
    </location>
</feature>
<dbReference type="Gene3D" id="3.30.240.20">
    <property type="entry name" value="bsu07140 like domains"/>
    <property type="match status" value="2"/>
</dbReference>
<name>A0A6I1FJ83_9BACI</name>
<evidence type="ECO:0000256" key="1">
    <source>
        <dbReference type="ARBA" id="ARBA00004651"/>
    </source>
</evidence>
<sequence>MDFFSSQESLTAIQWILRAIVAFFFLLFAAKIMGQRSIAQLRLLDFVMAILIGNIIAHPLSDEQLGLKGSMITMTVLVVLYTAGVFLSLKWYKLRKWLNPSPFPLIKDGQIIYKKLTKARISLDFLLSQLRKEKITDVKTVALALWEPDGTISIFLDPKHQSVTPADMQLPTAPFSFPRTIIKDGKIDHNELQQAGKNELWLESKLKLKHNAAVKEVLLATIDQNERLTILYYE</sequence>
<feature type="transmembrane region" description="Helical" evidence="7">
    <location>
        <begin position="42"/>
        <end position="60"/>
    </location>
</feature>
<dbReference type="AlphaFoldDB" id="A0A6I1FJ83"/>
<keyword evidence="3" id="KW-1003">Cell membrane</keyword>
<feature type="domain" description="YetF-like N-terminal transmembrane" evidence="9">
    <location>
        <begin position="14"/>
        <end position="81"/>
    </location>
</feature>
<feature type="domain" description="YetF C-terminal" evidence="8">
    <location>
        <begin position="90"/>
        <end position="222"/>
    </location>
</feature>
<organism evidence="10 11">
    <name type="scientific">Bacillus aerolatus</name>
    <dbReference type="NCBI Taxonomy" id="2653354"/>
    <lineage>
        <taxon>Bacteria</taxon>
        <taxon>Bacillati</taxon>
        <taxon>Bacillota</taxon>
        <taxon>Bacilli</taxon>
        <taxon>Bacillales</taxon>
        <taxon>Bacillaceae</taxon>
        <taxon>Bacillus</taxon>
    </lineage>
</organism>
<proteinExistence type="inferred from homology"/>
<comment type="similarity">
    <text evidence="2">Belongs to the UPF0702 family.</text>
</comment>
<protein>
    <submittedName>
        <fullName evidence="10">DUF421 domain-containing protein</fullName>
    </submittedName>
</protein>